<keyword evidence="2" id="KW-0472">Membrane</keyword>
<evidence type="ECO:0000256" key="1">
    <source>
        <dbReference type="PROSITE-ProRule" id="PRU00206"/>
    </source>
</evidence>
<keyword evidence="2" id="KW-0812">Transmembrane</keyword>
<dbReference type="GO" id="GO:0043066">
    <property type="term" value="P:negative regulation of apoptotic process"/>
    <property type="evidence" value="ECO:0007669"/>
    <property type="project" value="TreeGrafter"/>
</dbReference>
<evidence type="ECO:0000313" key="7">
    <source>
        <dbReference type="RefSeq" id="XP_032834656.1"/>
    </source>
</evidence>
<dbReference type="GO" id="GO:0045121">
    <property type="term" value="C:membrane raft"/>
    <property type="evidence" value="ECO:0007669"/>
    <property type="project" value="TreeGrafter"/>
</dbReference>
<dbReference type="GO" id="GO:0006924">
    <property type="term" value="P:activation-induced cell death of T cells"/>
    <property type="evidence" value="ECO:0007669"/>
    <property type="project" value="TreeGrafter"/>
</dbReference>
<dbReference type="Proteomes" id="UP001318040">
    <property type="component" value="Chromosome 68"/>
</dbReference>
<dbReference type="InterPro" id="IPR001368">
    <property type="entry name" value="TNFR/NGFR_Cys_rich_reg"/>
</dbReference>
<evidence type="ECO:0000256" key="3">
    <source>
        <dbReference type="SAM" id="SignalP"/>
    </source>
</evidence>
<dbReference type="GO" id="GO:0005031">
    <property type="term" value="F:tumor necrosis factor receptor activity"/>
    <property type="evidence" value="ECO:0007669"/>
    <property type="project" value="TreeGrafter"/>
</dbReference>
<dbReference type="GO" id="GO:0097527">
    <property type="term" value="P:necroptotic signaling pathway"/>
    <property type="evidence" value="ECO:0007669"/>
    <property type="project" value="TreeGrafter"/>
</dbReference>
<evidence type="ECO:0000259" key="4">
    <source>
        <dbReference type="PROSITE" id="PS50050"/>
    </source>
</evidence>
<feature type="domain" description="TNFR-Cys" evidence="4">
    <location>
        <begin position="75"/>
        <end position="117"/>
    </location>
</feature>
<evidence type="ECO:0000256" key="2">
    <source>
        <dbReference type="SAM" id="Phobius"/>
    </source>
</evidence>
<keyword evidence="3" id="KW-0732">Signal</keyword>
<comment type="caution">
    <text evidence="1">Lacks conserved residue(s) required for the propagation of feature annotation.</text>
</comment>
<dbReference type="PROSITE" id="PS50050">
    <property type="entry name" value="TNFR_NGFR_2"/>
    <property type="match status" value="1"/>
</dbReference>
<dbReference type="KEGG" id="pmrn:116956896"/>
<dbReference type="SMART" id="SM00208">
    <property type="entry name" value="TNFR"/>
    <property type="match status" value="2"/>
</dbReference>
<evidence type="ECO:0000313" key="6">
    <source>
        <dbReference type="RefSeq" id="XP_032834655.1"/>
    </source>
</evidence>
<feature type="chain" id="PRO_5044709473" evidence="3">
    <location>
        <begin position="23"/>
        <end position="183"/>
    </location>
</feature>
<dbReference type="GO" id="GO:0032872">
    <property type="term" value="P:regulation of stress-activated MAPK cascade"/>
    <property type="evidence" value="ECO:0007669"/>
    <property type="project" value="TreeGrafter"/>
</dbReference>
<name>A0AAJ7UE23_PETMA</name>
<organism evidence="5 6">
    <name type="scientific">Petromyzon marinus</name>
    <name type="common">Sea lamprey</name>
    <dbReference type="NCBI Taxonomy" id="7757"/>
    <lineage>
        <taxon>Eukaryota</taxon>
        <taxon>Metazoa</taxon>
        <taxon>Chordata</taxon>
        <taxon>Craniata</taxon>
        <taxon>Vertebrata</taxon>
        <taxon>Cyclostomata</taxon>
        <taxon>Hyperoartia</taxon>
        <taxon>Petromyzontiformes</taxon>
        <taxon>Petromyzontidae</taxon>
        <taxon>Petromyzon</taxon>
    </lineage>
</organism>
<dbReference type="GO" id="GO:0031265">
    <property type="term" value="C:CD95 death-inducing signaling complex"/>
    <property type="evidence" value="ECO:0007669"/>
    <property type="project" value="TreeGrafter"/>
</dbReference>
<dbReference type="GO" id="GO:0097049">
    <property type="term" value="P:motor neuron apoptotic process"/>
    <property type="evidence" value="ECO:0007669"/>
    <property type="project" value="TreeGrafter"/>
</dbReference>
<dbReference type="PANTHER" id="PTHR46874:SF1">
    <property type="entry name" value="TUMOR NECROSIS FACTOR RECEPTOR SUPERFAMILY MEMBER 6"/>
    <property type="match status" value="1"/>
</dbReference>
<keyword evidence="5" id="KW-1185">Reference proteome</keyword>
<dbReference type="GO" id="GO:0097192">
    <property type="term" value="P:extrinsic apoptotic signaling pathway in absence of ligand"/>
    <property type="evidence" value="ECO:0007669"/>
    <property type="project" value="TreeGrafter"/>
</dbReference>
<feature type="transmembrane region" description="Helical" evidence="2">
    <location>
        <begin position="141"/>
        <end position="166"/>
    </location>
</feature>
<reference evidence="6 7" key="1">
    <citation type="submission" date="2025-04" db="UniProtKB">
        <authorList>
            <consortium name="RefSeq"/>
        </authorList>
    </citation>
    <scope>IDENTIFICATION</scope>
    <source>
        <tissue evidence="6 7">Sperm</tissue>
    </source>
</reference>
<dbReference type="SUPFAM" id="SSF57586">
    <property type="entry name" value="TNF receptor-like"/>
    <property type="match status" value="2"/>
</dbReference>
<protein>
    <submittedName>
        <fullName evidence="6 7">Tumor necrosis factor receptor superfamily member 6-like</fullName>
    </submittedName>
</protein>
<feature type="signal peptide" evidence="3">
    <location>
        <begin position="1"/>
        <end position="22"/>
    </location>
</feature>
<feature type="repeat" description="TNFR-Cys" evidence="1">
    <location>
        <begin position="75"/>
        <end position="117"/>
    </location>
</feature>
<evidence type="ECO:0000313" key="5">
    <source>
        <dbReference type="Proteomes" id="UP001318040"/>
    </source>
</evidence>
<dbReference type="PANTHER" id="PTHR46874">
    <property type="entry name" value="TUMOR NECROSIS FACTOR RECEPTOR SUPERFAMILY MEMBER 6"/>
    <property type="match status" value="1"/>
</dbReference>
<dbReference type="Pfam" id="PF00020">
    <property type="entry name" value="TNFR_c6"/>
    <property type="match status" value="1"/>
</dbReference>
<dbReference type="Gene3D" id="2.10.50.10">
    <property type="entry name" value="Tumor Necrosis Factor Receptor, subunit A, domain 2"/>
    <property type="match status" value="1"/>
</dbReference>
<dbReference type="PROSITE" id="PS00652">
    <property type="entry name" value="TNFR_NGFR_1"/>
    <property type="match status" value="1"/>
</dbReference>
<keyword evidence="2" id="KW-1133">Transmembrane helix</keyword>
<accession>A0AAJ7UE23</accession>
<dbReference type="RefSeq" id="XP_032834656.1">
    <property type="nucleotide sequence ID" value="XM_032978765.1"/>
</dbReference>
<sequence length="183" mass="19817">MNLPSYFIALQLFATLILPSESATISNGLREVIKGGCDATTHYLSRRGICCELCQAGSRKVMDCESDTSGTFCTSCEPGEDFTDEPNSSNECKKCTVCNVNSEDTERPCTTRQDTRCRCKDGFQRAAPSDPCTEVKPAPDVVGAIAGAFIGGVVLLILLVVTLGLLHHRIHHGHFPWDAGTYL</sequence>
<dbReference type="GO" id="GO:0009897">
    <property type="term" value="C:external side of plasma membrane"/>
    <property type="evidence" value="ECO:0007669"/>
    <property type="project" value="TreeGrafter"/>
</dbReference>
<gene>
    <name evidence="6 7" type="primary">LOC116956896</name>
</gene>
<dbReference type="AlphaFoldDB" id="A0AAJ7UE23"/>
<dbReference type="RefSeq" id="XP_032834655.1">
    <property type="nucleotide sequence ID" value="XM_032978764.1"/>
</dbReference>
<proteinExistence type="predicted"/>